<evidence type="ECO:0000256" key="6">
    <source>
        <dbReference type="ARBA" id="ARBA00023136"/>
    </source>
</evidence>
<organism evidence="10 11">
    <name type="scientific">Candidatus Abzuiibacterium crystallinum</name>
    <dbReference type="NCBI Taxonomy" id="1974748"/>
    <lineage>
        <taxon>Bacteria</taxon>
        <taxon>Pseudomonadati</taxon>
        <taxon>Candidatus Omnitrophota</taxon>
        <taxon>Candidatus Abzuiibacterium</taxon>
    </lineage>
</organism>
<dbReference type="AlphaFoldDB" id="A0A2H0LRS8"/>
<keyword evidence="5 7" id="KW-1133">Transmembrane helix</keyword>
<dbReference type="InterPro" id="IPR036837">
    <property type="entry name" value="Cation_efflux_CTD_sf"/>
</dbReference>
<name>A0A2H0LRS8_9BACT</name>
<reference evidence="10 11" key="1">
    <citation type="submission" date="2017-09" db="EMBL/GenBank/DDBJ databases">
        <title>Depth-based differentiation of microbial function through sediment-hosted aquifers and enrichment of novel symbionts in the deep terrestrial subsurface.</title>
        <authorList>
            <person name="Probst A.J."/>
            <person name="Ladd B."/>
            <person name="Jarett J.K."/>
            <person name="Geller-Mcgrath D.E."/>
            <person name="Sieber C.M."/>
            <person name="Emerson J.B."/>
            <person name="Anantharaman K."/>
            <person name="Thomas B.C."/>
            <person name="Malmstrom R."/>
            <person name="Stieglmeier M."/>
            <person name="Klingl A."/>
            <person name="Woyke T."/>
            <person name="Ryan C.M."/>
            <person name="Banfield J.F."/>
        </authorList>
    </citation>
    <scope>NUCLEOTIDE SEQUENCE [LARGE SCALE GENOMIC DNA]</scope>
    <source>
        <strain evidence="10">CG11_big_fil_rev_8_21_14_0_20_45_26</strain>
    </source>
</reference>
<feature type="transmembrane region" description="Helical" evidence="7">
    <location>
        <begin position="86"/>
        <end position="104"/>
    </location>
</feature>
<dbReference type="SUPFAM" id="SSF161111">
    <property type="entry name" value="Cation efflux protein transmembrane domain-like"/>
    <property type="match status" value="1"/>
</dbReference>
<evidence type="ECO:0000256" key="2">
    <source>
        <dbReference type="ARBA" id="ARBA00008114"/>
    </source>
</evidence>
<evidence type="ECO:0000259" key="8">
    <source>
        <dbReference type="Pfam" id="PF01545"/>
    </source>
</evidence>
<protein>
    <submittedName>
        <fullName evidence="10">Uncharacterized protein</fullName>
    </submittedName>
</protein>
<dbReference type="Gene3D" id="1.20.1510.10">
    <property type="entry name" value="Cation efflux protein transmembrane domain"/>
    <property type="match status" value="1"/>
</dbReference>
<evidence type="ECO:0000256" key="4">
    <source>
        <dbReference type="ARBA" id="ARBA00022692"/>
    </source>
</evidence>
<dbReference type="Proteomes" id="UP000230859">
    <property type="component" value="Unassembled WGS sequence"/>
</dbReference>
<feature type="domain" description="Cation efflux protein transmembrane" evidence="8">
    <location>
        <begin position="21"/>
        <end position="212"/>
    </location>
</feature>
<dbReference type="InterPro" id="IPR027470">
    <property type="entry name" value="Cation_efflux_CTD"/>
</dbReference>
<accession>A0A2H0LRS8</accession>
<dbReference type="InterPro" id="IPR058533">
    <property type="entry name" value="Cation_efflux_TM"/>
</dbReference>
<keyword evidence="4 7" id="KW-0812">Transmembrane</keyword>
<feature type="transmembrane region" description="Helical" evidence="7">
    <location>
        <begin position="116"/>
        <end position="136"/>
    </location>
</feature>
<keyword evidence="3" id="KW-0813">Transport</keyword>
<dbReference type="EMBL" id="PCVY01000021">
    <property type="protein sequence ID" value="PIQ87077.1"/>
    <property type="molecule type" value="Genomic_DNA"/>
</dbReference>
<keyword evidence="6 7" id="KW-0472">Membrane</keyword>
<evidence type="ECO:0000256" key="3">
    <source>
        <dbReference type="ARBA" id="ARBA00022448"/>
    </source>
</evidence>
<feature type="transmembrane region" description="Helical" evidence="7">
    <location>
        <begin position="182"/>
        <end position="204"/>
    </location>
</feature>
<comment type="similarity">
    <text evidence="2">Belongs to the cation diffusion facilitator (CDF) transporter (TC 2.A.4) family.</text>
</comment>
<dbReference type="SUPFAM" id="SSF160240">
    <property type="entry name" value="Cation efflux protein cytoplasmic domain-like"/>
    <property type="match status" value="1"/>
</dbReference>
<proteinExistence type="inferred from homology"/>
<dbReference type="GO" id="GO:0005886">
    <property type="term" value="C:plasma membrane"/>
    <property type="evidence" value="ECO:0007669"/>
    <property type="project" value="TreeGrafter"/>
</dbReference>
<dbReference type="GO" id="GO:0015086">
    <property type="term" value="F:cadmium ion transmembrane transporter activity"/>
    <property type="evidence" value="ECO:0007669"/>
    <property type="project" value="TreeGrafter"/>
</dbReference>
<comment type="caution">
    <text evidence="10">The sequence shown here is derived from an EMBL/GenBank/DDBJ whole genome shotgun (WGS) entry which is preliminary data.</text>
</comment>
<dbReference type="PANTHER" id="PTHR43840:SF15">
    <property type="entry name" value="MITOCHONDRIAL METAL TRANSPORTER 1-RELATED"/>
    <property type="match status" value="1"/>
</dbReference>
<dbReference type="GO" id="GO:0006882">
    <property type="term" value="P:intracellular zinc ion homeostasis"/>
    <property type="evidence" value="ECO:0007669"/>
    <property type="project" value="TreeGrafter"/>
</dbReference>
<dbReference type="GO" id="GO:0015341">
    <property type="term" value="F:zinc efflux antiporter activity"/>
    <property type="evidence" value="ECO:0007669"/>
    <property type="project" value="TreeGrafter"/>
</dbReference>
<feature type="transmembrane region" description="Helical" evidence="7">
    <location>
        <begin position="20"/>
        <end position="38"/>
    </location>
</feature>
<gene>
    <name evidence="10" type="ORF">COV74_02250</name>
</gene>
<evidence type="ECO:0000256" key="1">
    <source>
        <dbReference type="ARBA" id="ARBA00004141"/>
    </source>
</evidence>
<evidence type="ECO:0000313" key="10">
    <source>
        <dbReference type="EMBL" id="PIQ87077.1"/>
    </source>
</evidence>
<dbReference type="GO" id="GO:0015093">
    <property type="term" value="F:ferrous iron transmembrane transporter activity"/>
    <property type="evidence" value="ECO:0007669"/>
    <property type="project" value="TreeGrafter"/>
</dbReference>
<dbReference type="NCBIfam" id="TIGR01297">
    <property type="entry name" value="CDF"/>
    <property type="match status" value="1"/>
</dbReference>
<sequence length="298" mass="33288">MHMPAKPTTNSKTNSGILRWSMAVASFLAFLKLTVGLLSNSMSLLASAVDSLMDVLVSLVNFLSLKEAEKPADHDHAYGHGKIESLASLFQSIIISAGGIYLIIESVHRLVLGEPIVMIRAGIVVMVISIVITYLHTVQLDRAAKKSQSLILKTEKLHFTTDVWTNLGVIGALLLAHVTGQIFWDVLVAVIVAGYILSQSLHILKHSVDELIDRALPDEEQDRIKQIVMNFSPKIVGIHNFRTRKISQKKFIEFHVEMDRHLSFEKAHDLTEDLIEEIERQIPDSDVMAHYDPEGTLR</sequence>
<evidence type="ECO:0000313" key="11">
    <source>
        <dbReference type="Proteomes" id="UP000230859"/>
    </source>
</evidence>
<comment type="subcellular location">
    <subcellularLocation>
        <location evidence="1">Membrane</location>
        <topology evidence="1">Multi-pass membrane protein</topology>
    </subcellularLocation>
</comment>
<dbReference type="InterPro" id="IPR050291">
    <property type="entry name" value="CDF_Transporter"/>
</dbReference>
<dbReference type="Pfam" id="PF16916">
    <property type="entry name" value="ZT_dimer"/>
    <property type="match status" value="1"/>
</dbReference>
<dbReference type="InterPro" id="IPR027469">
    <property type="entry name" value="Cation_efflux_TMD_sf"/>
</dbReference>
<dbReference type="Gene3D" id="3.30.70.1350">
    <property type="entry name" value="Cation efflux protein, cytoplasmic domain"/>
    <property type="match status" value="1"/>
</dbReference>
<dbReference type="PANTHER" id="PTHR43840">
    <property type="entry name" value="MITOCHONDRIAL METAL TRANSPORTER 1-RELATED"/>
    <property type="match status" value="1"/>
</dbReference>
<dbReference type="Pfam" id="PF01545">
    <property type="entry name" value="Cation_efflux"/>
    <property type="match status" value="1"/>
</dbReference>
<evidence type="ECO:0000256" key="7">
    <source>
        <dbReference type="SAM" id="Phobius"/>
    </source>
</evidence>
<evidence type="ECO:0000256" key="5">
    <source>
        <dbReference type="ARBA" id="ARBA00022989"/>
    </source>
</evidence>
<feature type="domain" description="Cation efflux protein cytoplasmic" evidence="9">
    <location>
        <begin position="216"/>
        <end position="294"/>
    </location>
</feature>
<evidence type="ECO:0000259" key="9">
    <source>
        <dbReference type="Pfam" id="PF16916"/>
    </source>
</evidence>
<dbReference type="InterPro" id="IPR002524">
    <property type="entry name" value="Cation_efflux"/>
</dbReference>